<evidence type="ECO:0000256" key="4">
    <source>
        <dbReference type="ARBA" id="ARBA00023136"/>
    </source>
</evidence>
<evidence type="ECO:0000256" key="1">
    <source>
        <dbReference type="ARBA" id="ARBA00004141"/>
    </source>
</evidence>
<evidence type="ECO:0000256" key="2">
    <source>
        <dbReference type="ARBA" id="ARBA00022692"/>
    </source>
</evidence>
<keyword evidence="2 5" id="KW-0812">Transmembrane</keyword>
<dbReference type="CDD" id="cd18577">
    <property type="entry name" value="ABC_6TM_Pgp_ABCB1_D1_like"/>
    <property type="match status" value="1"/>
</dbReference>
<dbReference type="EMBL" id="LUCM01003479">
    <property type="protein sequence ID" value="KAA0195734.1"/>
    <property type="molecule type" value="Genomic_DNA"/>
</dbReference>
<evidence type="ECO:0000256" key="3">
    <source>
        <dbReference type="ARBA" id="ARBA00022989"/>
    </source>
</evidence>
<dbReference type="GO" id="GO:0140359">
    <property type="term" value="F:ABC-type transporter activity"/>
    <property type="evidence" value="ECO:0007669"/>
    <property type="project" value="InterPro"/>
</dbReference>
<comment type="subcellular location">
    <subcellularLocation>
        <location evidence="1">Membrane</location>
        <topology evidence="1">Multi-pass membrane protein</topology>
    </subcellularLocation>
</comment>
<dbReference type="OrthoDB" id="6500128at2759"/>
<dbReference type="PROSITE" id="PS50929">
    <property type="entry name" value="ABC_TM1F"/>
    <property type="match status" value="1"/>
</dbReference>
<keyword evidence="4 5" id="KW-0472">Membrane</keyword>
<keyword evidence="3 5" id="KW-1133">Transmembrane helix</keyword>
<dbReference type="InterPro" id="IPR039421">
    <property type="entry name" value="Type_1_exporter"/>
</dbReference>
<evidence type="ECO:0000256" key="5">
    <source>
        <dbReference type="SAM" id="Phobius"/>
    </source>
</evidence>
<keyword evidence="8" id="KW-1185">Reference proteome</keyword>
<comment type="caution">
    <text evidence="7">The sequence shown here is derived from an EMBL/GenBank/DDBJ whole genome shotgun (WGS) entry which is preliminary data.</text>
</comment>
<dbReference type="SUPFAM" id="SSF90123">
    <property type="entry name" value="ABC transporter transmembrane region"/>
    <property type="match status" value="1"/>
</dbReference>
<dbReference type="PANTHER" id="PTHR24222:SF76">
    <property type="entry name" value="MYCOBACTIN IMPORT ATP-BINDING_PERMEASE PROTEIN IRTB"/>
    <property type="match status" value="1"/>
</dbReference>
<feature type="transmembrane region" description="Helical" evidence="5">
    <location>
        <begin position="75"/>
        <end position="93"/>
    </location>
</feature>
<accession>A0A8E0S492</accession>
<protein>
    <submittedName>
        <fullName evidence="7">Multidrug resistance protein 1</fullName>
    </submittedName>
</protein>
<evidence type="ECO:0000313" key="8">
    <source>
        <dbReference type="Proteomes" id="UP000728185"/>
    </source>
</evidence>
<dbReference type="Proteomes" id="UP000728185">
    <property type="component" value="Unassembled WGS sequence"/>
</dbReference>
<dbReference type="Gene3D" id="1.20.1560.10">
    <property type="entry name" value="ABC transporter type 1, transmembrane domain"/>
    <property type="match status" value="1"/>
</dbReference>
<dbReference type="InterPro" id="IPR011527">
    <property type="entry name" value="ABC1_TM_dom"/>
</dbReference>
<reference evidence="7" key="1">
    <citation type="submission" date="2019-05" db="EMBL/GenBank/DDBJ databases">
        <title>Annotation for the trematode Fasciolopsis buski.</title>
        <authorList>
            <person name="Choi Y.-J."/>
        </authorList>
    </citation>
    <scope>NUCLEOTIDE SEQUENCE</scope>
    <source>
        <strain evidence="7">HT</strain>
        <tissue evidence="7">Whole worm</tissue>
    </source>
</reference>
<organism evidence="7 8">
    <name type="scientific">Fasciolopsis buskii</name>
    <dbReference type="NCBI Taxonomy" id="27845"/>
    <lineage>
        <taxon>Eukaryota</taxon>
        <taxon>Metazoa</taxon>
        <taxon>Spiralia</taxon>
        <taxon>Lophotrochozoa</taxon>
        <taxon>Platyhelminthes</taxon>
        <taxon>Trematoda</taxon>
        <taxon>Digenea</taxon>
        <taxon>Plagiorchiida</taxon>
        <taxon>Echinostomata</taxon>
        <taxon>Echinostomatoidea</taxon>
        <taxon>Fasciolidae</taxon>
        <taxon>Fasciolopsis</taxon>
    </lineage>
</organism>
<name>A0A8E0S492_9TREM</name>
<feature type="domain" description="ABC transmembrane type-1" evidence="6">
    <location>
        <begin position="39"/>
        <end position="181"/>
    </location>
</feature>
<proteinExistence type="predicted"/>
<gene>
    <name evidence="7" type="ORF">FBUS_04607</name>
</gene>
<dbReference type="InterPro" id="IPR036640">
    <property type="entry name" value="ABC1_TM_sf"/>
</dbReference>
<evidence type="ECO:0000313" key="7">
    <source>
        <dbReference type="EMBL" id="KAA0195734.1"/>
    </source>
</evidence>
<sequence length="187" mass="20312">MEDQLKDLEEVNVPEETEVDGKKKKKTKVNLGVPYFKLAVLRQNIAWFDGQASGSLINQLSENIDNIEKGIGHKLGLFIQYLATFVAGIVIGFTKGWKLTLVALAMLPANLIAFGVFVFVMQKFSKMESVAYAEAGAIAGEALSAIRTVVAFGGEDKVHKRYTEKLGNAEKVGIKKSSAIGCGEQKS</sequence>
<dbReference type="AlphaFoldDB" id="A0A8E0S492"/>
<evidence type="ECO:0000259" key="6">
    <source>
        <dbReference type="PROSITE" id="PS50929"/>
    </source>
</evidence>
<dbReference type="GO" id="GO:0005524">
    <property type="term" value="F:ATP binding"/>
    <property type="evidence" value="ECO:0007669"/>
    <property type="project" value="InterPro"/>
</dbReference>
<dbReference type="PANTHER" id="PTHR24222">
    <property type="entry name" value="ABC TRANSPORTER B FAMILY"/>
    <property type="match status" value="1"/>
</dbReference>
<dbReference type="GO" id="GO:0005886">
    <property type="term" value="C:plasma membrane"/>
    <property type="evidence" value="ECO:0007669"/>
    <property type="project" value="TreeGrafter"/>
</dbReference>
<dbReference type="Pfam" id="PF00664">
    <property type="entry name" value="ABC_membrane"/>
    <property type="match status" value="1"/>
</dbReference>
<feature type="transmembrane region" description="Helical" evidence="5">
    <location>
        <begin position="99"/>
        <end position="120"/>
    </location>
</feature>